<protein>
    <recommendedName>
        <fullName evidence="4">Wall-associated receptor kinase C-terminal domain-containing protein</fullName>
    </recommendedName>
</protein>
<dbReference type="GO" id="GO:0016020">
    <property type="term" value="C:membrane"/>
    <property type="evidence" value="ECO:0007669"/>
    <property type="project" value="UniProtKB-SubCell"/>
</dbReference>
<reference evidence="5 6" key="1">
    <citation type="submission" date="2022-03" db="EMBL/GenBank/DDBJ databases">
        <authorList>
            <person name="Nunn A."/>
            <person name="Chopra R."/>
            <person name="Nunn A."/>
            <person name="Contreras Garrido A."/>
        </authorList>
    </citation>
    <scope>NUCLEOTIDE SEQUENCE [LARGE SCALE GENOMIC DNA]</scope>
</reference>
<sequence length="252" mass="27502">MLDCSGGLAELNISTTCQIGLYGQSMFSPDPRNATFNLAKLSPPTYGGSNVVTWESLVVGLIETMEVTIIPASGPYLNKLRNTSTQDNLKEALKDGFEVNLNQECSIMESDGACGYNQSSDLSTRAKAGVETWIGISHDLQIKLVEYGKRKQINDTRTVHPEFTKMALGRDLSPSTAFTRSQIHITTQAIKSNYRKQIKDHGTKKDLAGSGNACGGSNDDSSILRMKTMTSLTRFADNGSNKATRPKRKRLA</sequence>
<evidence type="ECO:0000259" key="4">
    <source>
        <dbReference type="Pfam" id="PF14380"/>
    </source>
</evidence>
<evidence type="ECO:0000256" key="2">
    <source>
        <dbReference type="ARBA" id="ARBA00023180"/>
    </source>
</evidence>
<organism evidence="5 6">
    <name type="scientific">Thlaspi arvense</name>
    <name type="common">Field penny-cress</name>
    <dbReference type="NCBI Taxonomy" id="13288"/>
    <lineage>
        <taxon>Eukaryota</taxon>
        <taxon>Viridiplantae</taxon>
        <taxon>Streptophyta</taxon>
        <taxon>Embryophyta</taxon>
        <taxon>Tracheophyta</taxon>
        <taxon>Spermatophyta</taxon>
        <taxon>Magnoliopsida</taxon>
        <taxon>eudicotyledons</taxon>
        <taxon>Gunneridae</taxon>
        <taxon>Pentapetalae</taxon>
        <taxon>rosids</taxon>
        <taxon>malvids</taxon>
        <taxon>Brassicales</taxon>
        <taxon>Brassicaceae</taxon>
        <taxon>Thlaspideae</taxon>
        <taxon>Thlaspi</taxon>
    </lineage>
</organism>
<evidence type="ECO:0000313" key="6">
    <source>
        <dbReference type="Proteomes" id="UP000836841"/>
    </source>
</evidence>
<proteinExistence type="predicted"/>
<evidence type="ECO:0000313" key="5">
    <source>
        <dbReference type="EMBL" id="CAH2065765.1"/>
    </source>
</evidence>
<evidence type="ECO:0000256" key="3">
    <source>
        <dbReference type="SAM" id="MobiDB-lite"/>
    </source>
</evidence>
<comment type="subcellular location">
    <subcellularLocation>
        <location evidence="1">Membrane</location>
        <topology evidence="1">Single-pass type I membrane protein</topology>
    </subcellularLocation>
</comment>
<evidence type="ECO:0000256" key="1">
    <source>
        <dbReference type="ARBA" id="ARBA00004479"/>
    </source>
</evidence>
<dbReference type="InterPro" id="IPR032872">
    <property type="entry name" value="WAK_assoc_C"/>
</dbReference>
<accession>A0AAU9SGR5</accession>
<dbReference type="EMBL" id="OU466861">
    <property type="protein sequence ID" value="CAH2065765.1"/>
    <property type="molecule type" value="Genomic_DNA"/>
</dbReference>
<gene>
    <name evidence="5" type="ORF">TAV2_LOCUS17345</name>
</gene>
<dbReference type="Proteomes" id="UP000836841">
    <property type="component" value="Chromosome 5"/>
</dbReference>
<keyword evidence="6" id="KW-1185">Reference proteome</keyword>
<name>A0AAU9SGR5_THLAR</name>
<feature type="domain" description="Wall-associated receptor kinase C-terminal" evidence="4">
    <location>
        <begin position="69"/>
        <end position="121"/>
    </location>
</feature>
<dbReference type="AlphaFoldDB" id="A0AAU9SGR5"/>
<feature type="region of interest" description="Disordered" evidence="3">
    <location>
        <begin position="201"/>
        <end position="222"/>
    </location>
</feature>
<dbReference type="Pfam" id="PF14380">
    <property type="entry name" value="WAK_assoc"/>
    <property type="match status" value="1"/>
</dbReference>
<feature type="non-terminal residue" evidence="5">
    <location>
        <position position="1"/>
    </location>
</feature>
<keyword evidence="2" id="KW-0325">Glycoprotein</keyword>